<sequence>MSLPKRNSDIIVKGHGPESSRGLHDQLSTSTVLCGGTGQQRQDATFYQILPVLFMFQTAVTHSANGYTQHRGIGLVLLKDIQKHPLTLCIQQVRLSICQCSQSGQGGYSFPLPRTLFAVREDDGVGVFLGSQIPLGELKRAMLSEAFHVCRRFLHAGGVFSNAEGIQSLQEEGEKKKRLELLHSLPQSLIRTHLKLLHVFPDHSIKGFLCDPPLRHFASLSPLWKSLCTVLSSQPNLPIVSNERGA</sequence>
<evidence type="ECO:0000313" key="3">
    <source>
        <dbReference type="Proteomes" id="UP000327493"/>
    </source>
</evidence>
<feature type="region of interest" description="Disordered" evidence="1">
    <location>
        <begin position="1"/>
        <end position="24"/>
    </location>
</feature>
<dbReference type="AlphaFoldDB" id="A0A5J5D2D2"/>
<protein>
    <submittedName>
        <fullName evidence="2">Uncharacterized protein</fullName>
    </submittedName>
</protein>
<organism evidence="2 3">
    <name type="scientific">Etheostoma spectabile</name>
    <name type="common">orangethroat darter</name>
    <dbReference type="NCBI Taxonomy" id="54343"/>
    <lineage>
        <taxon>Eukaryota</taxon>
        <taxon>Metazoa</taxon>
        <taxon>Chordata</taxon>
        <taxon>Craniata</taxon>
        <taxon>Vertebrata</taxon>
        <taxon>Euteleostomi</taxon>
        <taxon>Actinopterygii</taxon>
        <taxon>Neopterygii</taxon>
        <taxon>Teleostei</taxon>
        <taxon>Neoteleostei</taxon>
        <taxon>Acanthomorphata</taxon>
        <taxon>Eupercaria</taxon>
        <taxon>Perciformes</taxon>
        <taxon>Percoidei</taxon>
        <taxon>Percidae</taxon>
        <taxon>Etheostomatinae</taxon>
        <taxon>Etheostoma</taxon>
    </lineage>
</organism>
<dbReference type="Proteomes" id="UP000327493">
    <property type="component" value="Chromosome 12"/>
</dbReference>
<gene>
    <name evidence="2" type="ORF">FQN60_016145</name>
</gene>
<dbReference type="EMBL" id="VOFY01000012">
    <property type="protein sequence ID" value="KAA8587283.1"/>
    <property type="molecule type" value="Genomic_DNA"/>
</dbReference>
<name>A0A5J5D2D2_9PERO</name>
<evidence type="ECO:0000256" key="1">
    <source>
        <dbReference type="SAM" id="MobiDB-lite"/>
    </source>
</evidence>
<feature type="compositionally biased region" description="Basic and acidic residues" evidence="1">
    <location>
        <begin position="15"/>
        <end position="24"/>
    </location>
</feature>
<reference evidence="2 3" key="1">
    <citation type="submission" date="2019-08" db="EMBL/GenBank/DDBJ databases">
        <title>A chromosome-level genome assembly, high-density linkage maps, and genome scans reveal the genomic architecture of hybrid incompatibilities underlying speciation via character displacement in darters (Percidae: Etheostominae).</title>
        <authorList>
            <person name="Moran R.L."/>
            <person name="Catchen J.M."/>
            <person name="Fuller R.C."/>
        </authorList>
    </citation>
    <scope>NUCLEOTIDE SEQUENCE [LARGE SCALE GENOMIC DNA]</scope>
    <source>
        <strain evidence="2">EspeVRDwgs_2016</strain>
        <tissue evidence="2">Muscle</tissue>
    </source>
</reference>
<accession>A0A5J5D2D2</accession>
<keyword evidence="3" id="KW-1185">Reference proteome</keyword>
<evidence type="ECO:0000313" key="2">
    <source>
        <dbReference type="EMBL" id="KAA8587283.1"/>
    </source>
</evidence>
<proteinExistence type="predicted"/>
<comment type="caution">
    <text evidence="2">The sequence shown here is derived from an EMBL/GenBank/DDBJ whole genome shotgun (WGS) entry which is preliminary data.</text>
</comment>